<sequence>MYVSFFNLREQPFNLTPDPRFLFLSQQHEEALSHLLYGIYERKGFIAITGEVGTGKTLLCRTLLERLDHSVSTALIFNSYLTDLELLEAILSDFGLTCAEATRKAYIDTLNRYLLDEFTAGRNAVVIIDEAQNMELAVLEQLRMLSNLETDDGKLLQVVLIGQPELRDKLALRDMRQLDQRIAVRYYLHSLTLQETRQYVLHRLSVAGGANSVTFSSRAWSLIHRYCSGVPRRINVLCDRILMTAYVQGSRAITASIVKQSIRDLGDSQHVAPRRRRSSAKPWGRRLAYGSLAAALVLGLAGSVFFSPSVRQYIERFNPSRQFALDRLLAPPVSQPPASPRPRTLSPDSFLAAPPAPEPQSQRDTQLLQTLWRVKTRAESGVTFSRKSRQAFRVGRAAQEMGLAITRFDTGMQQLQRLSRPCLISVTLDPSTPQTALWVFVQVQDDDILIYKGPEGTTRIPRRHFEQQWYGTVYLTLEANRYRGTMLTKGMQGEPIEKLQHVLQSLGYFQGLASGYFDLQTLQAVKAFQRDHQLDVDGHVGPRTLMLLQHVGGPL</sequence>
<dbReference type="PANTHER" id="PTHR35894:SF1">
    <property type="entry name" value="PHOSPHORIBULOKINASE _ URIDINE KINASE FAMILY"/>
    <property type="match status" value="1"/>
</dbReference>
<dbReference type="HOGENOM" id="CLU_024125_2_1_7"/>
<dbReference type="AlphaFoldDB" id="W4MDD0"/>
<dbReference type="Pfam" id="PF01471">
    <property type="entry name" value="PG_binding_1"/>
    <property type="match status" value="1"/>
</dbReference>
<gene>
    <name evidence="3" type="ORF">ETSY2_09980</name>
</gene>
<dbReference type="Gene3D" id="1.10.101.10">
    <property type="entry name" value="PGBD-like superfamily/PGBD"/>
    <property type="match status" value="1"/>
</dbReference>
<dbReference type="Gene3D" id="3.40.50.300">
    <property type="entry name" value="P-loop containing nucleotide triphosphate hydrolases"/>
    <property type="match status" value="1"/>
</dbReference>
<evidence type="ECO:0000256" key="1">
    <source>
        <dbReference type="SAM" id="MobiDB-lite"/>
    </source>
</evidence>
<dbReference type="SUPFAM" id="SSF52540">
    <property type="entry name" value="P-loop containing nucleoside triphosphate hydrolases"/>
    <property type="match status" value="1"/>
</dbReference>
<dbReference type="InterPro" id="IPR036365">
    <property type="entry name" value="PGBD-like_sf"/>
</dbReference>
<dbReference type="InterPro" id="IPR036366">
    <property type="entry name" value="PGBDSf"/>
</dbReference>
<comment type="caution">
    <text evidence="3">The sequence shown here is derived from an EMBL/GenBank/DDBJ whole genome shotgun (WGS) entry which is preliminary data.</text>
</comment>
<dbReference type="InterPro" id="IPR049945">
    <property type="entry name" value="AAA_22"/>
</dbReference>
<feature type="domain" description="Peptidase C39" evidence="2">
    <location>
        <begin position="362"/>
        <end position="476"/>
    </location>
</feature>
<evidence type="ECO:0000259" key="2">
    <source>
        <dbReference type="PROSITE" id="PS50990"/>
    </source>
</evidence>
<reference evidence="3 4" key="1">
    <citation type="journal article" date="2014" name="Nature">
        <title>An environmental bacterial taxon with a large and distinct metabolic repertoire.</title>
        <authorList>
            <person name="Wilson M.C."/>
            <person name="Mori T."/>
            <person name="Ruckert C."/>
            <person name="Uria A.R."/>
            <person name="Helf M.J."/>
            <person name="Takada K."/>
            <person name="Gernert C."/>
            <person name="Steffens U.A."/>
            <person name="Heycke N."/>
            <person name="Schmitt S."/>
            <person name="Rinke C."/>
            <person name="Helfrich E.J."/>
            <person name="Brachmann A.O."/>
            <person name="Gurgui C."/>
            <person name="Wakimoto T."/>
            <person name="Kracht M."/>
            <person name="Crusemann M."/>
            <person name="Hentschel U."/>
            <person name="Abe I."/>
            <person name="Matsunaga S."/>
            <person name="Kalinowski J."/>
            <person name="Takeyama H."/>
            <person name="Piel J."/>
        </authorList>
    </citation>
    <scope>NUCLEOTIDE SEQUENCE [LARGE SCALE GENOMIC DNA]</scope>
    <source>
        <strain evidence="4">TSY2</strain>
    </source>
</reference>
<dbReference type="GO" id="GO:0005524">
    <property type="term" value="F:ATP binding"/>
    <property type="evidence" value="ECO:0007669"/>
    <property type="project" value="InterPro"/>
</dbReference>
<dbReference type="GO" id="GO:0008233">
    <property type="term" value="F:peptidase activity"/>
    <property type="evidence" value="ECO:0007669"/>
    <property type="project" value="InterPro"/>
</dbReference>
<keyword evidence="4" id="KW-1185">Reference proteome</keyword>
<dbReference type="EMBL" id="AZHX01000407">
    <property type="protein sequence ID" value="ETX07652.1"/>
    <property type="molecule type" value="Genomic_DNA"/>
</dbReference>
<dbReference type="InterPro" id="IPR002477">
    <property type="entry name" value="Peptidoglycan-bd-like"/>
</dbReference>
<organism evidence="3 4">
    <name type="scientific">Candidatus Entotheonella gemina</name>
    <dbReference type="NCBI Taxonomy" id="1429439"/>
    <lineage>
        <taxon>Bacteria</taxon>
        <taxon>Pseudomonadati</taxon>
        <taxon>Nitrospinota/Tectimicrobiota group</taxon>
        <taxon>Candidatus Tectimicrobiota</taxon>
        <taxon>Candidatus Entotheonellia</taxon>
        <taxon>Candidatus Entotheonellales</taxon>
        <taxon>Candidatus Entotheonellaceae</taxon>
        <taxon>Candidatus Entotheonella</taxon>
    </lineage>
</organism>
<dbReference type="PATRIC" id="fig|1429439.4.peg.1708"/>
<dbReference type="Gene3D" id="3.90.70.10">
    <property type="entry name" value="Cysteine proteinases"/>
    <property type="match status" value="1"/>
</dbReference>
<dbReference type="GO" id="GO:0016887">
    <property type="term" value="F:ATP hydrolysis activity"/>
    <property type="evidence" value="ECO:0007669"/>
    <property type="project" value="InterPro"/>
</dbReference>
<dbReference type="Pfam" id="PF13401">
    <property type="entry name" value="AAA_22"/>
    <property type="match status" value="1"/>
</dbReference>
<evidence type="ECO:0000313" key="3">
    <source>
        <dbReference type="EMBL" id="ETX07652.1"/>
    </source>
</evidence>
<dbReference type="Proteomes" id="UP000019140">
    <property type="component" value="Unassembled WGS sequence"/>
</dbReference>
<evidence type="ECO:0000313" key="4">
    <source>
        <dbReference type="Proteomes" id="UP000019140"/>
    </source>
</evidence>
<accession>W4MDD0</accession>
<name>W4MDD0_9BACT</name>
<dbReference type="GO" id="GO:0016020">
    <property type="term" value="C:membrane"/>
    <property type="evidence" value="ECO:0007669"/>
    <property type="project" value="InterPro"/>
</dbReference>
<dbReference type="PANTHER" id="PTHR35894">
    <property type="entry name" value="GENERAL SECRETION PATHWAY PROTEIN A-RELATED"/>
    <property type="match status" value="1"/>
</dbReference>
<proteinExistence type="predicted"/>
<dbReference type="InterPro" id="IPR052026">
    <property type="entry name" value="ExeA_AAA_ATPase_DNA-bind"/>
</dbReference>
<dbReference type="InterPro" id="IPR027417">
    <property type="entry name" value="P-loop_NTPase"/>
</dbReference>
<protein>
    <recommendedName>
        <fullName evidence="2">Peptidase C39 domain-containing protein</fullName>
    </recommendedName>
</protein>
<dbReference type="SUPFAM" id="SSF47090">
    <property type="entry name" value="PGBD-like"/>
    <property type="match status" value="1"/>
</dbReference>
<dbReference type="GO" id="GO:0006508">
    <property type="term" value="P:proteolysis"/>
    <property type="evidence" value="ECO:0007669"/>
    <property type="project" value="InterPro"/>
</dbReference>
<dbReference type="SMART" id="SM00382">
    <property type="entry name" value="AAA"/>
    <property type="match status" value="1"/>
</dbReference>
<feature type="region of interest" description="Disordered" evidence="1">
    <location>
        <begin position="331"/>
        <end position="364"/>
    </location>
</feature>
<dbReference type="PROSITE" id="PS50990">
    <property type="entry name" value="PEPTIDASE_C39"/>
    <property type="match status" value="1"/>
</dbReference>
<dbReference type="InterPro" id="IPR003593">
    <property type="entry name" value="AAA+_ATPase"/>
</dbReference>
<dbReference type="InterPro" id="IPR005074">
    <property type="entry name" value="Peptidase_C39"/>
</dbReference>
<dbReference type="CDD" id="cd00009">
    <property type="entry name" value="AAA"/>
    <property type="match status" value="1"/>
</dbReference>